<evidence type="ECO:0000313" key="3">
    <source>
        <dbReference type="Proteomes" id="UP001159641"/>
    </source>
</evidence>
<name>A0AB34GLW0_ESCRO</name>
<dbReference type="Gene3D" id="2.30.30.100">
    <property type="match status" value="1"/>
</dbReference>
<sequence>MKRGGGAQGPGCCPRLPRPLAELCAPPEPGRQVRGAGHAARGEGPRAVRGRQQGRAPGEESRAEPPPPPPDPSLRGAPCQEAAARPGPGQAGQGEPSTATSPARGQRKRTRRKGGLTEDPAMALDFLAGCAGAPAPVGFNRALSYLPAVGTLEEEERLDSDLTVSQACLPGPWHGLARAEGAAQELCAGGAPTLGPGPQRLPGSLGFELLKAWRFRADEGCLSAAGVPLDSDSPEEGQYIISDWLGVGHVFNFAFREHWKPEDSGTLPPLMAWARNPHRSTGLFCPNGVKETDFADEQEFRGHVSRVLQLRAIVKKGSNDRSRDPRWRERGSWDVPGTSLPEPCPTLRFPRHLGHTSSFLPPGVAGVLVGHPFDTVKGQGQKVQKVMVQPIDLIFRCLQNRSRIQAATILTSHPWSVLPLLEPHELGPGLRNACRDARVPCLSTLSYGRDIGSLCLQVFGSEI</sequence>
<protein>
    <submittedName>
        <fullName evidence="2">Uncharacterized protein</fullName>
    </submittedName>
</protein>
<dbReference type="Proteomes" id="UP001159641">
    <property type="component" value="Unassembled WGS sequence"/>
</dbReference>
<feature type="compositionally biased region" description="Low complexity" evidence="1">
    <location>
        <begin position="73"/>
        <end position="96"/>
    </location>
</feature>
<feature type="region of interest" description="Disordered" evidence="1">
    <location>
        <begin position="1"/>
        <end position="117"/>
    </location>
</feature>
<gene>
    <name evidence="2" type="ORF">J1605_011871</name>
</gene>
<evidence type="ECO:0000256" key="1">
    <source>
        <dbReference type="SAM" id="MobiDB-lite"/>
    </source>
</evidence>
<comment type="caution">
    <text evidence="2">The sequence shown here is derived from an EMBL/GenBank/DDBJ whole genome shotgun (WGS) entry which is preliminary data.</text>
</comment>
<evidence type="ECO:0000313" key="2">
    <source>
        <dbReference type="EMBL" id="KAJ8780268.1"/>
    </source>
</evidence>
<dbReference type="AlphaFoldDB" id="A0AB34GLW0"/>
<proteinExistence type="predicted"/>
<dbReference type="EMBL" id="JAIQCJ010002164">
    <property type="protein sequence ID" value="KAJ8780268.1"/>
    <property type="molecule type" value="Genomic_DNA"/>
</dbReference>
<organism evidence="2 3">
    <name type="scientific">Eschrichtius robustus</name>
    <name type="common">California gray whale</name>
    <name type="synonym">Eschrichtius gibbosus</name>
    <dbReference type="NCBI Taxonomy" id="9764"/>
    <lineage>
        <taxon>Eukaryota</taxon>
        <taxon>Metazoa</taxon>
        <taxon>Chordata</taxon>
        <taxon>Craniata</taxon>
        <taxon>Vertebrata</taxon>
        <taxon>Euteleostomi</taxon>
        <taxon>Mammalia</taxon>
        <taxon>Eutheria</taxon>
        <taxon>Laurasiatheria</taxon>
        <taxon>Artiodactyla</taxon>
        <taxon>Whippomorpha</taxon>
        <taxon>Cetacea</taxon>
        <taxon>Mysticeti</taxon>
        <taxon>Eschrichtiidae</taxon>
        <taxon>Eschrichtius</taxon>
    </lineage>
</organism>
<reference evidence="2 3" key="1">
    <citation type="submission" date="2022-11" db="EMBL/GenBank/DDBJ databases">
        <title>Whole genome sequence of Eschrichtius robustus ER-17-0199.</title>
        <authorList>
            <person name="Bruniche-Olsen A."/>
            <person name="Black A.N."/>
            <person name="Fields C.J."/>
            <person name="Walden K."/>
            <person name="Dewoody J.A."/>
        </authorList>
    </citation>
    <scope>NUCLEOTIDE SEQUENCE [LARGE SCALE GENOMIC DNA]</scope>
    <source>
        <strain evidence="2">ER-17-0199</strain>
        <tissue evidence="2">Blubber</tissue>
    </source>
</reference>
<feature type="compositionally biased region" description="Basic residues" evidence="1">
    <location>
        <begin position="105"/>
        <end position="114"/>
    </location>
</feature>
<keyword evidence="3" id="KW-1185">Reference proteome</keyword>
<accession>A0AB34GLW0</accession>